<keyword evidence="1" id="KW-1133">Transmembrane helix</keyword>
<dbReference type="EMBL" id="WNWM01000002">
    <property type="protein sequence ID" value="MUI12265.1"/>
    <property type="molecule type" value="Genomic_DNA"/>
</dbReference>
<keyword evidence="1" id="KW-0472">Membrane</keyword>
<comment type="caution">
    <text evidence="2">The sequence shown here is derived from an EMBL/GenBank/DDBJ whole genome shotgun (WGS) entry which is preliminary data.</text>
</comment>
<accession>A0A6I3XKL2</accession>
<dbReference type="RefSeq" id="WP_155708241.1">
    <property type="nucleotide sequence ID" value="NZ_BMWU01000034.1"/>
</dbReference>
<dbReference type="AlphaFoldDB" id="A0A6I3XKL2"/>
<protein>
    <submittedName>
        <fullName evidence="2">Uncharacterized protein</fullName>
    </submittedName>
</protein>
<proteinExistence type="predicted"/>
<keyword evidence="3" id="KW-1185">Reference proteome</keyword>
<reference evidence="2 3" key="1">
    <citation type="submission" date="2019-11" db="EMBL/GenBank/DDBJ databases">
        <title>Draft Genome Sequences of Six Type Strains of the Genus Massilia.</title>
        <authorList>
            <person name="Miess H."/>
            <person name="Frediansyah A."/>
            <person name="Goeker M."/>
            <person name="Gross H."/>
        </authorList>
    </citation>
    <scope>NUCLEOTIDE SEQUENCE [LARGE SCALE GENOMIC DNA]</scope>
    <source>
        <strain evidence="2 3">DSM 17513</strain>
    </source>
</reference>
<sequence>MEANRRHPSKEEVRAWMARRRVSSRAGVPLPLPSPAELRRELGWHQLPAAQPEAAAMLLPIVLAELAALTAVTWYWLVLPFPADRPAGFLAHKNAGNLSHSHKSCQN</sequence>
<keyword evidence="1" id="KW-0812">Transmembrane</keyword>
<evidence type="ECO:0000313" key="2">
    <source>
        <dbReference type="EMBL" id="MUI12265.1"/>
    </source>
</evidence>
<gene>
    <name evidence="2" type="ORF">GJV26_07210</name>
</gene>
<name>A0A6I3XKL2_9BURK</name>
<evidence type="ECO:0000256" key="1">
    <source>
        <dbReference type="SAM" id="Phobius"/>
    </source>
</evidence>
<dbReference type="OrthoDB" id="8706529at2"/>
<organism evidence="2 3">
    <name type="scientific">Pseudoduganella dura</name>
    <dbReference type="NCBI Taxonomy" id="321982"/>
    <lineage>
        <taxon>Bacteria</taxon>
        <taxon>Pseudomonadati</taxon>
        <taxon>Pseudomonadota</taxon>
        <taxon>Betaproteobacteria</taxon>
        <taxon>Burkholderiales</taxon>
        <taxon>Oxalobacteraceae</taxon>
        <taxon>Telluria group</taxon>
        <taxon>Pseudoduganella</taxon>
    </lineage>
</organism>
<dbReference type="Proteomes" id="UP000431684">
    <property type="component" value="Unassembled WGS sequence"/>
</dbReference>
<feature type="transmembrane region" description="Helical" evidence="1">
    <location>
        <begin position="54"/>
        <end position="77"/>
    </location>
</feature>
<evidence type="ECO:0000313" key="3">
    <source>
        <dbReference type="Proteomes" id="UP000431684"/>
    </source>
</evidence>